<protein>
    <submittedName>
        <fullName evidence="2">Uncharacterized protein</fullName>
    </submittedName>
</protein>
<comment type="caution">
    <text evidence="2">The sequence shown here is derived from an EMBL/GenBank/DDBJ whole genome shotgun (WGS) entry which is preliminary data.</text>
</comment>
<evidence type="ECO:0000256" key="1">
    <source>
        <dbReference type="SAM" id="Phobius"/>
    </source>
</evidence>
<reference evidence="2" key="2">
    <citation type="submission" date="2021-02" db="EMBL/GenBank/DDBJ databases">
        <authorList>
            <person name="Kimball J.A."/>
            <person name="Haas M.W."/>
            <person name="Macchietto M."/>
            <person name="Kono T."/>
            <person name="Duquette J."/>
            <person name="Shao M."/>
        </authorList>
    </citation>
    <scope>NUCLEOTIDE SEQUENCE</scope>
    <source>
        <tissue evidence="2">Fresh leaf tissue</tissue>
    </source>
</reference>
<keyword evidence="3" id="KW-1185">Reference proteome</keyword>
<evidence type="ECO:0000313" key="3">
    <source>
        <dbReference type="Proteomes" id="UP000729402"/>
    </source>
</evidence>
<dbReference type="EMBL" id="JAAALK010000082">
    <property type="protein sequence ID" value="KAG8086690.1"/>
    <property type="molecule type" value="Genomic_DNA"/>
</dbReference>
<keyword evidence="1" id="KW-0472">Membrane</keyword>
<proteinExistence type="predicted"/>
<dbReference type="OrthoDB" id="1849062at2759"/>
<keyword evidence="1" id="KW-0812">Transmembrane</keyword>
<reference evidence="2" key="1">
    <citation type="journal article" date="2021" name="bioRxiv">
        <title>Whole Genome Assembly and Annotation of Northern Wild Rice, Zizania palustris L., Supports a Whole Genome Duplication in the Zizania Genus.</title>
        <authorList>
            <person name="Haas M."/>
            <person name="Kono T."/>
            <person name="Macchietto M."/>
            <person name="Millas R."/>
            <person name="McGilp L."/>
            <person name="Shao M."/>
            <person name="Duquette J."/>
            <person name="Hirsch C.N."/>
            <person name="Kimball J."/>
        </authorList>
    </citation>
    <scope>NUCLEOTIDE SEQUENCE</scope>
    <source>
        <tissue evidence="2">Fresh leaf tissue</tissue>
    </source>
</reference>
<sequence length="486" mass="54558">MLLLIGISVSAAGISRVHLMKNKKQRKGKGSWAMISMTTGNFLEESSLLTVTNESRNYKSTLDVFSKKNLTTVDEELERAALKVEADISKIRTKIHRFPESMRSLGNDGGYMVPNVVAIGPYHRHRRHLRHAEEIKRAAAYYFCRDSGHLTKAVFERIFSVAGEARSCYYDDDVTDGISEAEFAAMMFHDGCFLVQFMLSYTGEEVAPALQSWFSIMSHVGRDVFLLENQIPLLVLQALMEFRPVPVGQFIVNTASTFYMDLDLQVECPILTLSSITQWPHLLELLRNCVSGSVSDDESPMSSFPPTSSAIELGQIGIKLTASRTTQLKDMGIKRGPLFGKLFLTPFLMGNTGTCMLVNMVALEHCIAKTWGSNCAVIGSYVAVLSMLMNREEDVHELRANGLVKGRLSDQETLQFFKTLVKHIEIGPSYKDILVQIEAYRRDRWLWIALHKLVYNNIKTIVAVFSVVGVLGGIFKTLLDIKQHQK</sequence>
<dbReference type="PANTHER" id="PTHR31549">
    <property type="entry name" value="PROTEIN, PUTATIVE (DUF247)-RELATED-RELATED"/>
    <property type="match status" value="1"/>
</dbReference>
<gene>
    <name evidence="2" type="ORF">GUJ93_ZPchr0010g8744</name>
</gene>
<name>A0A8J5WC38_ZIZPA</name>
<organism evidence="2 3">
    <name type="scientific">Zizania palustris</name>
    <name type="common">Northern wild rice</name>
    <dbReference type="NCBI Taxonomy" id="103762"/>
    <lineage>
        <taxon>Eukaryota</taxon>
        <taxon>Viridiplantae</taxon>
        <taxon>Streptophyta</taxon>
        <taxon>Embryophyta</taxon>
        <taxon>Tracheophyta</taxon>
        <taxon>Spermatophyta</taxon>
        <taxon>Magnoliopsida</taxon>
        <taxon>Liliopsida</taxon>
        <taxon>Poales</taxon>
        <taxon>Poaceae</taxon>
        <taxon>BOP clade</taxon>
        <taxon>Oryzoideae</taxon>
        <taxon>Oryzeae</taxon>
        <taxon>Zizaniinae</taxon>
        <taxon>Zizania</taxon>
    </lineage>
</organism>
<feature type="transmembrane region" description="Helical" evidence="1">
    <location>
        <begin position="460"/>
        <end position="479"/>
    </location>
</feature>
<keyword evidence="1" id="KW-1133">Transmembrane helix</keyword>
<dbReference type="InterPro" id="IPR004158">
    <property type="entry name" value="DUF247_pln"/>
</dbReference>
<dbReference type="Proteomes" id="UP000729402">
    <property type="component" value="Unassembled WGS sequence"/>
</dbReference>
<dbReference type="AlphaFoldDB" id="A0A8J5WC38"/>
<dbReference type="PANTHER" id="PTHR31549:SF256">
    <property type="entry name" value="EXPRESSED PROTEIN"/>
    <property type="match status" value="1"/>
</dbReference>
<accession>A0A8J5WC38</accession>
<dbReference type="Pfam" id="PF03140">
    <property type="entry name" value="DUF247"/>
    <property type="match status" value="1"/>
</dbReference>
<evidence type="ECO:0000313" key="2">
    <source>
        <dbReference type="EMBL" id="KAG8086690.1"/>
    </source>
</evidence>